<dbReference type="GO" id="GO:0006935">
    <property type="term" value="P:chemotaxis"/>
    <property type="evidence" value="ECO:0007669"/>
    <property type="project" value="InterPro"/>
</dbReference>
<sequence>MSQYCTFVLDGHLFGVPVSSVQEVLRAQALTSVPLAPIEVAGLLNLRGQIVTSLELRARLGLRPRPADAPSVNVVVKTADGNAVSLVVDEIGDVIEPPREAFEAPPETVPASVRALVSRVCKLDRQLMLLLDTELAAQVLEPA</sequence>
<evidence type="ECO:0000313" key="2">
    <source>
        <dbReference type="EMBL" id="CUR62181.1"/>
    </source>
</evidence>
<protein>
    <submittedName>
        <fullName evidence="2">Chemotaxis signal transduction protein</fullName>
    </submittedName>
</protein>
<reference evidence="2" key="1">
    <citation type="submission" date="2015-08" db="EMBL/GenBank/DDBJ databases">
        <authorList>
            <person name="Babu N.S."/>
            <person name="Beckwith C.J."/>
            <person name="Beseler K.G."/>
            <person name="Brison A."/>
            <person name="Carone J.V."/>
            <person name="Caskin T.P."/>
            <person name="Diamond M."/>
            <person name="Durham M.E."/>
            <person name="Foxe J.M."/>
            <person name="Go M."/>
            <person name="Henderson B.A."/>
            <person name="Jones I.B."/>
            <person name="McGettigan J.A."/>
            <person name="Micheletti S.J."/>
            <person name="Nasrallah M.E."/>
            <person name="Ortiz D."/>
            <person name="Piller C.R."/>
            <person name="Privatt S.R."/>
            <person name="Schneider S.L."/>
            <person name="Sharp S."/>
            <person name="Smith T.C."/>
            <person name="Stanton J.D."/>
            <person name="Ullery H.E."/>
            <person name="Wilson R.J."/>
            <person name="Serrano M.G."/>
            <person name="Buck G."/>
            <person name="Lee V."/>
            <person name="Wang Y."/>
            <person name="Carvalho R."/>
            <person name="Voegtly L."/>
            <person name="Shi R."/>
            <person name="Duckworth R."/>
            <person name="Johnson A."/>
            <person name="Loviza R."/>
            <person name="Walstead R."/>
            <person name="Shah Z."/>
            <person name="Kiflezghi M."/>
            <person name="Wade K."/>
            <person name="Ball S.L."/>
            <person name="Bradley K.W."/>
            <person name="Asai D.J."/>
            <person name="Bowman C.A."/>
            <person name="Russell D.A."/>
            <person name="Pope W.H."/>
            <person name="Jacobs-Sera D."/>
            <person name="Hendrix R.W."/>
            <person name="Hatfull G.F."/>
        </authorList>
    </citation>
    <scope>NUCLEOTIDE SEQUENCE</scope>
</reference>
<dbReference type="PROSITE" id="PS50851">
    <property type="entry name" value="CHEW"/>
    <property type="match status" value="1"/>
</dbReference>
<dbReference type="Gene3D" id="2.40.50.180">
    <property type="entry name" value="CheA-289, Domain 4"/>
    <property type="match status" value="1"/>
</dbReference>
<dbReference type="EMBL" id="CZKB01000027">
    <property type="protein sequence ID" value="CUR62181.1"/>
    <property type="molecule type" value="Genomic_DNA"/>
</dbReference>
<dbReference type="PANTHER" id="PTHR22617:SF23">
    <property type="entry name" value="CHEMOTAXIS PROTEIN CHEW"/>
    <property type="match status" value="1"/>
</dbReference>
<dbReference type="InterPro" id="IPR039315">
    <property type="entry name" value="CheW"/>
</dbReference>
<dbReference type="InterPro" id="IPR036061">
    <property type="entry name" value="CheW-like_dom_sf"/>
</dbReference>
<dbReference type="InterPro" id="IPR002545">
    <property type="entry name" value="CheW-lke_dom"/>
</dbReference>
<dbReference type="AlphaFoldDB" id="A0A2P2CJT1"/>
<organism evidence="2">
    <name type="scientific">metagenome</name>
    <dbReference type="NCBI Taxonomy" id="256318"/>
    <lineage>
        <taxon>unclassified sequences</taxon>
        <taxon>metagenomes</taxon>
    </lineage>
</organism>
<proteinExistence type="predicted"/>
<evidence type="ECO:0000259" key="1">
    <source>
        <dbReference type="PROSITE" id="PS50851"/>
    </source>
</evidence>
<dbReference type="Pfam" id="PF01584">
    <property type="entry name" value="CheW"/>
    <property type="match status" value="1"/>
</dbReference>
<feature type="domain" description="CheW-like" evidence="1">
    <location>
        <begin position="1"/>
        <end position="142"/>
    </location>
</feature>
<dbReference type="Gene3D" id="2.30.30.40">
    <property type="entry name" value="SH3 Domains"/>
    <property type="match status" value="1"/>
</dbReference>
<gene>
    <name evidence="2" type="primary">cheW</name>
    <name evidence="2" type="ORF">NOCA170127</name>
</gene>
<name>A0A2P2CJT1_9ZZZZ</name>
<dbReference type="GO" id="GO:0007165">
    <property type="term" value="P:signal transduction"/>
    <property type="evidence" value="ECO:0007669"/>
    <property type="project" value="InterPro"/>
</dbReference>
<dbReference type="PANTHER" id="PTHR22617">
    <property type="entry name" value="CHEMOTAXIS SENSOR HISTIDINE KINASE-RELATED"/>
    <property type="match status" value="1"/>
</dbReference>
<dbReference type="SMART" id="SM00260">
    <property type="entry name" value="CheW"/>
    <property type="match status" value="1"/>
</dbReference>
<dbReference type="GO" id="GO:0005829">
    <property type="term" value="C:cytosol"/>
    <property type="evidence" value="ECO:0007669"/>
    <property type="project" value="TreeGrafter"/>
</dbReference>
<accession>A0A2P2CJT1</accession>
<dbReference type="SUPFAM" id="SSF50341">
    <property type="entry name" value="CheW-like"/>
    <property type="match status" value="1"/>
</dbReference>